<dbReference type="EMBL" id="JYIT01000060">
    <property type="protein sequence ID" value="KJL26860.1"/>
    <property type="molecule type" value="Genomic_DNA"/>
</dbReference>
<dbReference type="PRINTS" id="PR00037">
    <property type="entry name" value="HTHLACR"/>
</dbReference>
<keyword evidence="2" id="KW-0678">Repressor</keyword>
<keyword evidence="8" id="KW-1185">Reference proteome</keyword>
<dbReference type="SUPFAM" id="SSF46785">
    <property type="entry name" value="Winged helix' DNA-binding domain"/>
    <property type="match status" value="1"/>
</dbReference>
<sequence length="240" mass="25623">MRSNGDIDVAQLATLLTVSVETVRRDLAALEGQGLVRRSYGKVSAVESGAFETSLAARELINPQEKIFIADAIVEHLGTAQTIFLDEGVQMLFVAERLPLEYPLTVVTSSLPIATLLAGRVNTQVIMLGGRVRGNTLGVVDAWTVELLGRLNIDLAIIGANGVSIESGMTTPDPSVAAIKSAAIRRATRAVFVGAHHKFGRRTFVTFAQLNEFEVVLTGRELGASAARRFSDAGAPIRLV</sequence>
<evidence type="ECO:0000256" key="5">
    <source>
        <dbReference type="ARBA" id="ARBA00024937"/>
    </source>
</evidence>
<accession>A0A0F0L3C2</accession>
<evidence type="ECO:0000256" key="3">
    <source>
        <dbReference type="ARBA" id="ARBA00023015"/>
    </source>
</evidence>
<dbReference type="Pfam" id="PF08220">
    <property type="entry name" value="HTH_DeoR"/>
    <property type="match status" value="1"/>
</dbReference>
<keyword evidence="4" id="KW-0804">Transcription</keyword>
<dbReference type="InterPro" id="IPR050313">
    <property type="entry name" value="Carb_Metab_HTH_regulators"/>
</dbReference>
<feature type="domain" description="HTH deoR-type" evidence="6">
    <location>
        <begin position="1"/>
        <end position="45"/>
    </location>
</feature>
<dbReference type="PANTHER" id="PTHR30363">
    <property type="entry name" value="HTH-TYPE TRANSCRIPTIONAL REGULATOR SRLR-RELATED"/>
    <property type="match status" value="1"/>
</dbReference>
<evidence type="ECO:0000313" key="7">
    <source>
        <dbReference type="EMBL" id="KJL26860.1"/>
    </source>
</evidence>
<keyword evidence="3" id="KW-0805">Transcription regulation</keyword>
<dbReference type="SMART" id="SM00420">
    <property type="entry name" value="HTH_DEOR"/>
    <property type="match status" value="1"/>
</dbReference>
<dbReference type="Pfam" id="PF00455">
    <property type="entry name" value="DeoRC"/>
    <property type="match status" value="1"/>
</dbReference>
<evidence type="ECO:0000256" key="2">
    <source>
        <dbReference type="ARBA" id="ARBA00022491"/>
    </source>
</evidence>
<evidence type="ECO:0000256" key="4">
    <source>
        <dbReference type="ARBA" id="ARBA00023163"/>
    </source>
</evidence>
<comment type="caution">
    <text evidence="7">The sequence shown here is derived from an EMBL/GenBank/DDBJ whole genome shotgun (WGS) entry which is preliminary data.</text>
</comment>
<dbReference type="PROSITE" id="PS51000">
    <property type="entry name" value="HTH_DEOR_2"/>
    <property type="match status" value="1"/>
</dbReference>
<dbReference type="SMART" id="SM01134">
    <property type="entry name" value="DeoRC"/>
    <property type="match status" value="1"/>
</dbReference>
<organism evidence="7 8">
    <name type="scientific">Microbacterium azadirachtae</name>
    <dbReference type="NCBI Taxonomy" id="582680"/>
    <lineage>
        <taxon>Bacteria</taxon>
        <taxon>Bacillati</taxon>
        <taxon>Actinomycetota</taxon>
        <taxon>Actinomycetes</taxon>
        <taxon>Micrococcales</taxon>
        <taxon>Microbacteriaceae</taxon>
        <taxon>Microbacterium</taxon>
    </lineage>
</organism>
<dbReference type="Proteomes" id="UP000033448">
    <property type="component" value="Unassembled WGS sequence"/>
</dbReference>
<dbReference type="SUPFAM" id="SSF100950">
    <property type="entry name" value="NagB/RpiA/CoA transferase-like"/>
    <property type="match status" value="1"/>
</dbReference>
<proteinExistence type="predicted"/>
<evidence type="ECO:0000259" key="6">
    <source>
        <dbReference type="PROSITE" id="PS51000"/>
    </source>
</evidence>
<dbReference type="PATRIC" id="fig|582680.7.peg.794"/>
<dbReference type="InterPro" id="IPR036388">
    <property type="entry name" value="WH-like_DNA-bd_sf"/>
</dbReference>
<dbReference type="AlphaFoldDB" id="A0A0F0L3C2"/>
<gene>
    <name evidence="7" type="primary">glpR_2</name>
    <name evidence="7" type="ORF">RL72_00767</name>
</gene>
<dbReference type="InterPro" id="IPR036390">
    <property type="entry name" value="WH_DNA-bd_sf"/>
</dbReference>
<evidence type="ECO:0000256" key="1">
    <source>
        <dbReference type="ARBA" id="ARBA00021390"/>
    </source>
</evidence>
<dbReference type="InterPro" id="IPR014036">
    <property type="entry name" value="DeoR-like_C"/>
</dbReference>
<protein>
    <recommendedName>
        <fullName evidence="1">Lactose phosphotransferase system repressor</fullName>
    </recommendedName>
</protein>
<dbReference type="InterPro" id="IPR037171">
    <property type="entry name" value="NagB/RpiA_transferase-like"/>
</dbReference>
<reference evidence="7 8" key="1">
    <citation type="submission" date="2015-02" db="EMBL/GenBank/DDBJ databases">
        <title>Draft genome sequences of ten Microbacterium spp. with emphasis on heavy metal contaminated environments.</title>
        <authorList>
            <person name="Corretto E."/>
        </authorList>
    </citation>
    <scope>NUCLEOTIDE SEQUENCE [LARGE SCALE GENOMIC DNA]</scope>
    <source>
        <strain evidence="7 8">DSM 23848</strain>
    </source>
</reference>
<dbReference type="InterPro" id="IPR001034">
    <property type="entry name" value="DeoR_HTH"/>
</dbReference>
<name>A0A0F0L3C2_9MICO</name>
<comment type="function">
    <text evidence="5">Repressor of the lactose catabolism operon. Galactose-6-phosphate is the inducer.</text>
</comment>
<evidence type="ECO:0000313" key="8">
    <source>
        <dbReference type="Proteomes" id="UP000033448"/>
    </source>
</evidence>
<dbReference type="Gene3D" id="1.10.10.10">
    <property type="entry name" value="Winged helix-like DNA-binding domain superfamily/Winged helix DNA-binding domain"/>
    <property type="match status" value="1"/>
</dbReference>
<dbReference type="PANTHER" id="PTHR30363:SF4">
    <property type="entry name" value="GLYCEROL-3-PHOSPHATE REGULON REPRESSOR"/>
    <property type="match status" value="1"/>
</dbReference>
<dbReference type="GO" id="GO:0003700">
    <property type="term" value="F:DNA-binding transcription factor activity"/>
    <property type="evidence" value="ECO:0007669"/>
    <property type="project" value="InterPro"/>
</dbReference>